<keyword evidence="8 12" id="KW-0198">Cysteine biosynthesis</keyword>
<dbReference type="InterPro" id="IPR036052">
    <property type="entry name" value="TrpB-like_PALP_sf"/>
</dbReference>
<gene>
    <name evidence="13" type="primary">cysK</name>
    <name evidence="13" type="ORF">F8Y55_01835</name>
</gene>
<evidence type="ECO:0000313" key="13">
    <source>
        <dbReference type="EMBL" id="ECZ5737404.1"/>
    </source>
</evidence>
<evidence type="ECO:0000256" key="7">
    <source>
        <dbReference type="ARBA" id="ARBA00022898"/>
    </source>
</evidence>
<comment type="similarity">
    <text evidence="3 12">Belongs to the cysteine synthase/cystathionine beta-synthase family.</text>
</comment>
<evidence type="ECO:0000256" key="4">
    <source>
        <dbReference type="ARBA" id="ARBA00012681"/>
    </source>
</evidence>
<dbReference type="InterPro" id="IPR001216">
    <property type="entry name" value="P-phosphate_BS"/>
</dbReference>
<dbReference type="InterPro" id="IPR005856">
    <property type="entry name" value="Cys_synth"/>
</dbReference>
<comment type="catalytic activity">
    <reaction evidence="9 12">
        <text>O-acetyl-L-serine + hydrogen sulfide = L-cysteine + acetate</text>
        <dbReference type="Rhea" id="RHEA:14829"/>
        <dbReference type="ChEBI" id="CHEBI:29919"/>
        <dbReference type="ChEBI" id="CHEBI:30089"/>
        <dbReference type="ChEBI" id="CHEBI:35235"/>
        <dbReference type="ChEBI" id="CHEBI:58340"/>
        <dbReference type="EC" id="2.5.1.47"/>
    </reaction>
</comment>
<evidence type="ECO:0000256" key="9">
    <source>
        <dbReference type="ARBA" id="ARBA00047931"/>
    </source>
</evidence>
<proteinExistence type="inferred from homology"/>
<keyword evidence="7 10" id="KW-0663">Pyridoxal phosphate</keyword>
<keyword evidence="6 12" id="KW-0808">Transferase</keyword>
<keyword evidence="5 12" id="KW-0028">Amino-acid biosynthesis</keyword>
<evidence type="ECO:0000256" key="12">
    <source>
        <dbReference type="RuleBase" id="RU003985"/>
    </source>
</evidence>
<dbReference type="RefSeq" id="WP_070210065.1">
    <property type="nucleotide sequence ID" value="NZ_JBMJAU010000002.1"/>
</dbReference>
<dbReference type="GO" id="GO:0004124">
    <property type="term" value="F:cysteine synthase activity"/>
    <property type="evidence" value="ECO:0007669"/>
    <property type="project" value="UniProtKB-UniRule"/>
</dbReference>
<evidence type="ECO:0000256" key="5">
    <source>
        <dbReference type="ARBA" id="ARBA00022605"/>
    </source>
</evidence>
<evidence type="ECO:0000256" key="1">
    <source>
        <dbReference type="ARBA" id="ARBA00001933"/>
    </source>
</evidence>
<dbReference type="InterPro" id="IPR001926">
    <property type="entry name" value="TrpB-like_PALP"/>
</dbReference>
<organism evidence="13 14">
    <name type="scientific">Campylobacter jejuni</name>
    <dbReference type="NCBI Taxonomy" id="197"/>
    <lineage>
        <taxon>Bacteria</taxon>
        <taxon>Pseudomonadati</taxon>
        <taxon>Campylobacterota</taxon>
        <taxon>Epsilonproteobacteria</taxon>
        <taxon>Campylobacterales</taxon>
        <taxon>Campylobacteraceae</taxon>
        <taxon>Campylobacter</taxon>
    </lineage>
</organism>
<dbReference type="SUPFAM" id="SSF53686">
    <property type="entry name" value="Tryptophan synthase beta subunit-like PLP-dependent enzymes"/>
    <property type="match status" value="1"/>
</dbReference>
<dbReference type="PANTHER" id="PTHR10314">
    <property type="entry name" value="CYSTATHIONINE BETA-SYNTHASE"/>
    <property type="match status" value="1"/>
</dbReference>
<feature type="binding site" evidence="10">
    <location>
        <position position="261"/>
    </location>
    <ligand>
        <name>pyridoxal 5'-phosphate</name>
        <dbReference type="ChEBI" id="CHEBI:597326"/>
    </ligand>
</feature>
<protein>
    <recommendedName>
        <fullName evidence="4 12">Cysteine synthase</fullName>
        <ecNumber evidence="4 12">2.5.1.47</ecNumber>
    </recommendedName>
</protein>
<accession>A0A1S2U1R3</accession>
<dbReference type="NCBIfam" id="TIGR01136">
    <property type="entry name" value="cysKM"/>
    <property type="match status" value="1"/>
</dbReference>
<dbReference type="InterPro" id="IPR000634">
    <property type="entry name" value="Ser/Thr_deHydtase_PyrdxlP-BS"/>
</dbReference>
<evidence type="ECO:0000256" key="6">
    <source>
        <dbReference type="ARBA" id="ARBA00022679"/>
    </source>
</evidence>
<dbReference type="EC" id="2.5.1.47" evidence="4 12"/>
<evidence type="ECO:0000256" key="2">
    <source>
        <dbReference type="ARBA" id="ARBA00004962"/>
    </source>
</evidence>
<dbReference type="InterPro" id="IPR050214">
    <property type="entry name" value="Cys_Synth/Cystath_Beta-Synth"/>
</dbReference>
<dbReference type="Proteomes" id="UP000421425">
    <property type="component" value="Unassembled WGS sequence"/>
</dbReference>
<dbReference type="EMBL" id="AALHBX010000002">
    <property type="protein sequence ID" value="ECZ5737404.1"/>
    <property type="molecule type" value="Genomic_DNA"/>
</dbReference>
<dbReference type="GO" id="GO:0006535">
    <property type="term" value="P:cysteine biosynthetic process from serine"/>
    <property type="evidence" value="ECO:0007669"/>
    <property type="project" value="UniProtKB-UniRule"/>
</dbReference>
<dbReference type="UniPathway" id="UPA00136">
    <property type="reaction ID" value="UER00200"/>
</dbReference>
<comment type="cofactor">
    <cofactor evidence="1 10 12">
        <name>pyridoxal 5'-phosphate</name>
        <dbReference type="ChEBI" id="CHEBI:597326"/>
    </cofactor>
</comment>
<feature type="modified residue" description="N6-(pyridoxal phosphate)lysine" evidence="11">
    <location>
        <position position="40"/>
    </location>
</feature>
<name>A0A1S2U1R3_CAMJU</name>
<dbReference type="GO" id="GO:0030170">
    <property type="term" value="F:pyridoxal phosphate binding"/>
    <property type="evidence" value="ECO:0007669"/>
    <property type="project" value="InterPro"/>
</dbReference>
<evidence type="ECO:0000256" key="8">
    <source>
        <dbReference type="ARBA" id="ARBA00023192"/>
    </source>
</evidence>
<dbReference type="FunFam" id="3.40.50.1100:FF:000006">
    <property type="entry name" value="Cysteine synthase"/>
    <property type="match status" value="1"/>
</dbReference>
<feature type="binding site" evidence="10">
    <location>
        <position position="70"/>
    </location>
    <ligand>
        <name>pyridoxal 5'-phosphate</name>
        <dbReference type="ChEBI" id="CHEBI:597326"/>
    </ligand>
</feature>
<dbReference type="InterPro" id="IPR005859">
    <property type="entry name" value="CysK"/>
</dbReference>
<evidence type="ECO:0000256" key="3">
    <source>
        <dbReference type="ARBA" id="ARBA00007103"/>
    </source>
</evidence>
<dbReference type="PROSITE" id="PS00165">
    <property type="entry name" value="DEHYDRATASE_SER_THR"/>
    <property type="match status" value="1"/>
</dbReference>
<dbReference type="Pfam" id="PF00291">
    <property type="entry name" value="PALP"/>
    <property type="match status" value="1"/>
</dbReference>
<comment type="caution">
    <text evidence="13">The sequence shown here is derived from an EMBL/GenBank/DDBJ whole genome shotgun (WGS) entry which is preliminary data.</text>
</comment>
<comment type="pathway">
    <text evidence="2">Amino-acid biosynthesis; L-cysteine biosynthesis; L-cysteine from L-serine: step 2/2.</text>
</comment>
<dbReference type="Gene3D" id="3.40.50.1100">
    <property type="match status" value="2"/>
</dbReference>
<evidence type="ECO:0000256" key="10">
    <source>
        <dbReference type="PIRSR" id="PIRSR605856-50"/>
    </source>
</evidence>
<sequence>MKVHEKVSELIGNTPIIHLKKFGINVFAKCEFLNPSHSIKDRAAFEMIKDALDSKKINQDTTIVEATSGNTGISLAMICADLGLKFIAVMPESMSLERRKMITLFGARLELTPANLGMKGAVDKANEILLNTPNSFMISQFENISNKNAHRKNTALEILRDLDNKLDIFVAGFGTGGTISGVGEILKEKLEKVHIVGVEPLNSPLLSKGEAGSHKIQGIGANFIPAILNKEVIDEVITVSNEDAINTAKELAKSGLMVGISSGANVFAASMLAKKFPDKRILTMLNDTAERYLSTDLFA</sequence>
<evidence type="ECO:0000313" key="14">
    <source>
        <dbReference type="Proteomes" id="UP000421425"/>
    </source>
</evidence>
<reference evidence="13 14" key="1">
    <citation type="submission" date="2019-10" db="EMBL/GenBank/DDBJ databases">
        <authorList>
            <consortium name="PulseNet: The National Subtyping Network for Foodborne Disease Surveillance"/>
            <person name="Tarr C.L."/>
            <person name="Trees E."/>
            <person name="Katz L.S."/>
            <person name="Carleton-Romer H.A."/>
            <person name="Stroika S."/>
            <person name="Kucerova Z."/>
            <person name="Roache K.F."/>
            <person name="Sabol A.L."/>
            <person name="Besser J."/>
            <person name="Gerner-Smidt P."/>
        </authorList>
    </citation>
    <scope>NUCLEOTIDE SEQUENCE [LARGE SCALE GENOMIC DNA]</scope>
    <source>
        <strain evidence="13 14">PNUSAC012091</strain>
    </source>
</reference>
<dbReference type="NCBIfam" id="TIGR01139">
    <property type="entry name" value="cysK"/>
    <property type="match status" value="1"/>
</dbReference>
<feature type="binding site" evidence="10">
    <location>
        <begin position="174"/>
        <end position="178"/>
    </location>
    <ligand>
        <name>pyridoxal 5'-phosphate</name>
        <dbReference type="ChEBI" id="CHEBI:597326"/>
    </ligand>
</feature>
<dbReference type="AlphaFoldDB" id="A0A1S2U1R3"/>
<dbReference type="CDD" id="cd01561">
    <property type="entry name" value="CBS_like"/>
    <property type="match status" value="1"/>
</dbReference>
<dbReference type="PROSITE" id="PS00901">
    <property type="entry name" value="CYS_SYNTHASE"/>
    <property type="match status" value="1"/>
</dbReference>
<evidence type="ECO:0000256" key="11">
    <source>
        <dbReference type="PIRSR" id="PIRSR605856-51"/>
    </source>
</evidence>